<dbReference type="Proteomes" id="UP001500596">
    <property type="component" value="Unassembled WGS sequence"/>
</dbReference>
<keyword evidence="1" id="KW-0472">Membrane</keyword>
<feature type="transmembrane region" description="Helical" evidence="1">
    <location>
        <begin position="250"/>
        <end position="275"/>
    </location>
</feature>
<comment type="caution">
    <text evidence="2">The sequence shown here is derived from an EMBL/GenBank/DDBJ whole genome shotgun (WGS) entry which is preliminary data.</text>
</comment>
<evidence type="ECO:0000313" key="3">
    <source>
        <dbReference type="Proteomes" id="UP001500596"/>
    </source>
</evidence>
<feature type="transmembrane region" description="Helical" evidence="1">
    <location>
        <begin position="118"/>
        <end position="144"/>
    </location>
</feature>
<feature type="transmembrane region" description="Helical" evidence="1">
    <location>
        <begin position="88"/>
        <end position="106"/>
    </location>
</feature>
<evidence type="ECO:0000256" key="1">
    <source>
        <dbReference type="SAM" id="Phobius"/>
    </source>
</evidence>
<feature type="transmembrane region" description="Helical" evidence="1">
    <location>
        <begin position="295"/>
        <end position="316"/>
    </location>
</feature>
<dbReference type="InterPro" id="IPR047928">
    <property type="entry name" value="Perm_prefix_1"/>
</dbReference>
<evidence type="ECO:0000313" key="2">
    <source>
        <dbReference type="EMBL" id="GAA1682571.1"/>
    </source>
</evidence>
<keyword evidence="3" id="KW-1185">Reference proteome</keyword>
<feature type="transmembrane region" description="Helical" evidence="1">
    <location>
        <begin position="221"/>
        <end position="243"/>
    </location>
</feature>
<dbReference type="NCBIfam" id="NF038403">
    <property type="entry name" value="perm_prefix_1"/>
    <property type="match status" value="1"/>
</dbReference>
<keyword evidence="1" id="KW-1133">Transmembrane helix</keyword>
<protein>
    <submittedName>
        <fullName evidence="2">Permease prefix domain 1-containing protein</fullName>
    </submittedName>
</protein>
<dbReference type="RefSeq" id="WP_344055510.1">
    <property type="nucleotide sequence ID" value="NZ_BAAAPK010000001.1"/>
</dbReference>
<accession>A0ABN2H654</accession>
<name>A0ABN2H654_9MICO</name>
<feature type="transmembrane region" description="Helical" evidence="1">
    <location>
        <begin position="181"/>
        <end position="201"/>
    </location>
</feature>
<reference evidence="2 3" key="1">
    <citation type="journal article" date="2019" name="Int. J. Syst. Evol. Microbiol.">
        <title>The Global Catalogue of Microorganisms (GCM) 10K type strain sequencing project: providing services to taxonomists for standard genome sequencing and annotation.</title>
        <authorList>
            <consortium name="The Broad Institute Genomics Platform"/>
            <consortium name="The Broad Institute Genome Sequencing Center for Infectious Disease"/>
            <person name="Wu L."/>
            <person name="Ma J."/>
        </authorList>
    </citation>
    <scope>NUCLEOTIDE SEQUENCE [LARGE SCALE GENOMIC DNA]</scope>
    <source>
        <strain evidence="2 3">JCM 15575</strain>
    </source>
</reference>
<gene>
    <name evidence="2" type="ORF">GCM10009807_28080</name>
</gene>
<organism evidence="2 3">
    <name type="scientific">Microbacterium lacus</name>
    <dbReference type="NCBI Taxonomy" id="415217"/>
    <lineage>
        <taxon>Bacteria</taxon>
        <taxon>Bacillati</taxon>
        <taxon>Actinomycetota</taxon>
        <taxon>Actinomycetes</taxon>
        <taxon>Micrococcales</taxon>
        <taxon>Microbacteriaceae</taxon>
        <taxon>Microbacterium</taxon>
    </lineage>
</organism>
<dbReference type="Pfam" id="PF22564">
    <property type="entry name" value="HAAS"/>
    <property type="match status" value="1"/>
</dbReference>
<keyword evidence="1" id="KW-0812">Transmembrane</keyword>
<proteinExistence type="predicted"/>
<dbReference type="EMBL" id="BAAAPK010000001">
    <property type="protein sequence ID" value="GAA1682571.1"/>
    <property type="molecule type" value="Genomic_DNA"/>
</dbReference>
<sequence length="344" mass="37094">MNDTDLIDRYVYAATRSVPERQRRDVADELRASIHDQIDDRAASGEDLRTAERAVLLELGDPDKLAAGFSDRPAYLIGPRYYFEWWRLLKLLLWVVVPIAALGIALGQVLSGAGVGDIFAGATVGALAVALHVCFWTTLVFAILERSPDAAARADRGVRGTPWPQWTLEQLPDPRPAGLGVGDLVASLVFLGIAAIAAVWDQLVGFVRTDSAPLPVLNPDLWPWGIAFLLVLIAAEAIFAVVLHRARRWTFALAVTNAVLALAFAAPALLLLLQGELLNPAFFDEVIPADSSAEVFRVTAVVTGCAIIGIAGWDIVDGGFKAWRSRRITASDSPSGRRGRRAGS</sequence>